<keyword evidence="7" id="KW-1185">Reference proteome</keyword>
<evidence type="ECO:0000313" key="6">
    <source>
        <dbReference type="EMBL" id="WPK25519.1"/>
    </source>
</evidence>
<evidence type="ECO:0000313" key="7">
    <source>
        <dbReference type="Proteomes" id="UP001338582"/>
    </source>
</evidence>
<sequence length="1368" mass="156264">MTADRKFNRDGDLGRIKYRLLNLELENVTGYGQFVNVANSLRKISISLEQIDDRAVLFVDTCLLWFTRIMQYAKKVGEAPRWRPLEMFLRSVFTYVTGMHHSSLGAFSNALGLLLKKLLQFVDTLQCDDANLLPWISCIYKRPLQQKSFFVLLEALIKYVPRTAKIISNNREFHIVRICLDAMKFNSLANSASKLLALHLHRVRDPNYGLYLITWLPALDKHLLDDVMRANIVTHLLPTLFRDVCDLYLDWLRSLDVETKILDQPQVMLPLLRAGMEISRANDPFENKIVLESLIERLLCHSDRNTRLDAFAFVCATATNNTLPPPFVRKILRCEVSLRFVTRELLSPQDRTVFVTNLRNALNKLRGFTEKQAKKPSEEMKAQIVEATEICEQVFLIMCKLLVPDSSYAQLSCATEILYFIIIDEFDGVKRSAKLKNSSSAGSKMFHIFLDDLVRLLLRLTTNNYDDIRRKCSQMLDFCPAEQLCHIISENPLQNSLYLLTESKHGSSDSYALLFLTIATAYLKYDFELFKLLLEMLVDFLESSKSSGQHICGSLASISAILSVTNKYILINRKNLSKDAIDRYVLTMKATADRLVKFTTSEWREVSAKLSLNGEPQEADDSYWKTLKESALLIETLLDITVPEALVSKDIVVDIGIDLMEQLSTVSHRGSFSAALQAFIKCCSVCFASEYCEKPSQWLQYNLSLIETKRQLITRRSAGLPYLISGILIATVPQREKIKNFMEIAVKQLISTSVKKSGDSEETVLDLPQVNAFNCLTQIFKESVLKPYYQEYIADALDAALQRVDHPTWAIKNSALMLFTALYNSFFGSNQLDKTQPSISVDLFFSQFPKVQVILRSHLQEKSIDKAIPILSMLSRLHASPDSRVNLNPFIDSVSQTYLGHLLWKIREAAALLICSMTRQGDIIRELQSMFPRAAELGNLAHGKLLCVRQLLQRLDSKGKDAAALAEVTSATWYNFNDLKDRAYLFKWVMLRSYLMVANELPYPPLGLHVVEESLKQCALETRGLDGSANLFVETAVSALLNGARTKDELINTSVRFFGAHHEGIVLTSCQFWLLKPALFREAKALHYCLLETLYRQDLRSYIHKEFVKLALEANLEVPIKMERYDSNEEMLSYSLCLHAAIKENDEEKFVPSCMSLMHCEKSQEIRLQAVRAAKKYLSRNNGKSFLLAQLAYELHQSESDESEIVRRSALPETVNFEMDVVWPFTFLGIYEEVGRKVLSGALTASLEKNIDQFKLQLSTTLYDIEKTNLFRNEVWDFTYDATALFWNIKHEKNNSAEIINEILLCIFKVAHMVTEHEHLLHIWSYNVFLDTAVKKVAVLYDVGKDHELIQYACKPLLAKLEAAHYPF</sequence>
<dbReference type="Pfam" id="PF25150">
    <property type="entry name" value="TPR_Trm732"/>
    <property type="match status" value="1"/>
</dbReference>
<dbReference type="Pfam" id="PF10350">
    <property type="entry name" value="DUF2428"/>
    <property type="match status" value="1"/>
</dbReference>
<dbReference type="EMBL" id="CP138896">
    <property type="protein sequence ID" value="WPK25519.1"/>
    <property type="molecule type" value="Genomic_DNA"/>
</dbReference>
<reference evidence="6 7" key="1">
    <citation type="submission" date="2023-10" db="EMBL/GenBank/DDBJ databases">
        <title>Draft Genome Sequence of Candida saopaulonensis from a very Premature Infant with Sepsis.</title>
        <authorList>
            <person name="Ning Y."/>
            <person name="Dai R."/>
            <person name="Xiao M."/>
            <person name="Xu Y."/>
            <person name="Yan Q."/>
            <person name="Zhang L."/>
        </authorList>
    </citation>
    <scope>NUCLEOTIDE SEQUENCE [LARGE SCALE GENOMIC DNA]</scope>
    <source>
        <strain evidence="6 7">19XY460</strain>
    </source>
</reference>
<feature type="domain" description="DUF2428" evidence="3">
    <location>
        <begin position="615"/>
        <end position="810"/>
    </location>
</feature>
<accession>A0AAX4HAU6</accession>
<dbReference type="SUPFAM" id="SSF48371">
    <property type="entry name" value="ARM repeat"/>
    <property type="match status" value="2"/>
</dbReference>
<name>A0AAX4HAU6_9ASCO</name>
<organism evidence="6 7">
    <name type="scientific">Australozyma saopauloensis</name>
    <dbReference type="NCBI Taxonomy" id="291208"/>
    <lineage>
        <taxon>Eukaryota</taxon>
        <taxon>Fungi</taxon>
        <taxon>Dikarya</taxon>
        <taxon>Ascomycota</taxon>
        <taxon>Saccharomycotina</taxon>
        <taxon>Pichiomycetes</taxon>
        <taxon>Metschnikowiaceae</taxon>
        <taxon>Australozyma</taxon>
    </lineage>
</organism>
<dbReference type="InterPro" id="IPR051954">
    <property type="entry name" value="tRNA_methyltransferase_THADA"/>
</dbReference>
<evidence type="ECO:0000256" key="2">
    <source>
        <dbReference type="ARBA" id="ARBA00022694"/>
    </source>
</evidence>
<dbReference type="PANTHER" id="PTHR14387">
    <property type="entry name" value="THADA/DEATH RECEPTOR INTERACTING PROTEIN"/>
    <property type="match status" value="1"/>
</dbReference>
<gene>
    <name evidence="6" type="ORF">PUMCH_002836</name>
</gene>
<dbReference type="Pfam" id="PF25151">
    <property type="entry name" value="TPR_Trm732_C"/>
    <property type="match status" value="1"/>
</dbReference>
<dbReference type="PANTHER" id="PTHR14387:SF0">
    <property type="entry name" value="DUF2428 DOMAIN-CONTAINING PROTEIN"/>
    <property type="match status" value="1"/>
</dbReference>
<dbReference type="Proteomes" id="UP001338582">
    <property type="component" value="Chromosome 3"/>
</dbReference>
<feature type="domain" description="tRNA (32-2'-O)-methyltransferase regulator THADA-like C-terminal TPR repeats region" evidence="5">
    <location>
        <begin position="813"/>
        <end position="951"/>
    </location>
</feature>
<dbReference type="InterPro" id="IPR016024">
    <property type="entry name" value="ARM-type_fold"/>
</dbReference>
<keyword evidence="2" id="KW-0819">tRNA processing</keyword>
<evidence type="ECO:0000259" key="3">
    <source>
        <dbReference type="Pfam" id="PF10350"/>
    </source>
</evidence>
<evidence type="ECO:0000256" key="1">
    <source>
        <dbReference type="ARBA" id="ARBA00010409"/>
    </source>
</evidence>
<dbReference type="InterPro" id="IPR056842">
    <property type="entry name" value="THADA-like_TPR_C"/>
</dbReference>
<dbReference type="RefSeq" id="XP_062877901.1">
    <property type="nucleotide sequence ID" value="XM_063021831.1"/>
</dbReference>
<comment type="similarity">
    <text evidence="1">Belongs to the THADA family.</text>
</comment>
<dbReference type="GeneID" id="88173900"/>
<dbReference type="GO" id="GO:0005829">
    <property type="term" value="C:cytosol"/>
    <property type="evidence" value="ECO:0007669"/>
    <property type="project" value="TreeGrafter"/>
</dbReference>
<dbReference type="InterPro" id="IPR056843">
    <property type="entry name" value="THADA-like_TPR"/>
</dbReference>
<dbReference type="GO" id="GO:0030488">
    <property type="term" value="P:tRNA methylation"/>
    <property type="evidence" value="ECO:0007669"/>
    <property type="project" value="TreeGrafter"/>
</dbReference>
<evidence type="ECO:0008006" key="8">
    <source>
        <dbReference type="Google" id="ProtNLM"/>
    </source>
</evidence>
<evidence type="ECO:0000259" key="5">
    <source>
        <dbReference type="Pfam" id="PF25151"/>
    </source>
</evidence>
<dbReference type="InterPro" id="IPR019442">
    <property type="entry name" value="THADA/TRM732_DUF2428"/>
</dbReference>
<protein>
    <recommendedName>
        <fullName evidence="8">DUF2428 domain-containing protein</fullName>
    </recommendedName>
</protein>
<dbReference type="KEGG" id="asau:88173900"/>
<feature type="domain" description="tRNA (32-2'-O)-methyltransferase regulator THADA-like TPR repeats region" evidence="4">
    <location>
        <begin position="213"/>
        <end position="469"/>
    </location>
</feature>
<evidence type="ECO:0000259" key="4">
    <source>
        <dbReference type="Pfam" id="PF25150"/>
    </source>
</evidence>
<proteinExistence type="inferred from homology"/>